<dbReference type="Pfam" id="PF01177">
    <property type="entry name" value="Asp_Glu_race"/>
    <property type="match status" value="1"/>
</dbReference>
<dbReference type="Gene3D" id="3.40.50.12500">
    <property type="match status" value="1"/>
</dbReference>
<dbReference type="RefSeq" id="WP_109088272.1">
    <property type="nucleotide sequence ID" value="NZ_QEXO01000001.1"/>
</dbReference>
<dbReference type="InterPro" id="IPR053714">
    <property type="entry name" value="Iso_Racemase_Enz_sf"/>
</dbReference>
<accession>A0A2U2BNC6</accession>
<reference evidence="2 3" key="1">
    <citation type="submission" date="2018-05" db="EMBL/GenBank/DDBJ databases">
        <title>Genome Sequence of an Efficient Indole-Degrading Bacterium, Alcaligenes sp.YBY.</title>
        <authorList>
            <person name="Yang B."/>
        </authorList>
    </citation>
    <scope>NUCLEOTIDE SEQUENCE [LARGE SCALE GENOMIC DNA]</scope>
    <source>
        <strain evidence="2 3">YBY</strain>
    </source>
</reference>
<proteinExistence type="inferred from homology"/>
<dbReference type="GO" id="GO:0047661">
    <property type="term" value="F:amino-acid racemase activity"/>
    <property type="evidence" value="ECO:0007669"/>
    <property type="project" value="InterPro"/>
</dbReference>
<evidence type="ECO:0000256" key="1">
    <source>
        <dbReference type="ARBA" id="ARBA00038414"/>
    </source>
</evidence>
<dbReference type="STRING" id="511.UZ73_03020"/>
<reference evidence="2 3" key="2">
    <citation type="submission" date="2018-05" db="EMBL/GenBank/DDBJ databases">
        <authorList>
            <person name="Lanie J.A."/>
            <person name="Ng W.-L."/>
            <person name="Kazmierczak K.M."/>
            <person name="Andrzejewski T.M."/>
            <person name="Davidsen T.M."/>
            <person name="Wayne K.J."/>
            <person name="Tettelin H."/>
            <person name="Glass J.I."/>
            <person name="Rusch D."/>
            <person name="Podicherti R."/>
            <person name="Tsui H.-C.T."/>
            <person name="Winkler M.E."/>
        </authorList>
    </citation>
    <scope>NUCLEOTIDE SEQUENCE [LARGE SCALE GENOMIC DNA]</scope>
    <source>
        <strain evidence="2 3">YBY</strain>
    </source>
</reference>
<sequence length="225" mass="23655">MSHTVLLINPNTSRPTTDMMVALAQACFQSLQRNDIQVRGLTAPEGPGMLTEMKELAQAATMARHPLVLAQAQDADGVIVGAFGDPGLQALAEHVTVPVIGIGQASMLQAARAGIPFGIATTTPGLEQSILDQIRRYGWSDQFSGLRLTPTAPLDLAQAPERQDQELADSVVACIEQDGARAVIIGGGPLAQSAQALQSRLAVPVINPIIAACELMAERLPPDQP</sequence>
<dbReference type="InterPro" id="IPR015942">
    <property type="entry name" value="Asp/Glu/hydantoin_racemase"/>
</dbReference>
<dbReference type="EMBL" id="QEXO01000001">
    <property type="protein sequence ID" value="PWE15502.1"/>
    <property type="molecule type" value="Genomic_DNA"/>
</dbReference>
<comment type="similarity">
    <text evidence="1">Belongs to the HyuE racemase family.</text>
</comment>
<dbReference type="AlphaFoldDB" id="A0A2U2BNC6"/>
<dbReference type="InterPro" id="IPR052186">
    <property type="entry name" value="Hydantoin_racemase-like"/>
</dbReference>
<dbReference type="PANTHER" id="PTHR28047:SF5">
    <property type="entry name" value="PROTEIN DCG1"/>
    <property type="match status" value="1"/>
</dbReference>
<dbReference type="PANTHER" id="PTHR28047">
    <property type="entry name" value="PROTEIN DCG1"/>
    <property type="match status" value="1"/>
</dbReference>
<comment type="caution">
    <text evidence="2">The sequence shown here is derived from an EMBL/GenBank/DDBJ whole genome shotgun (WGS) entry which is preliminary data.</text>
</comment>
<protein>
    <submittedName>
        <fullName evidence="2">Hydantoin racemase HyuE</fullName>
    </submittedName>
</protein>
<dbReference type="Proteomes" id="UP000245216">
    <property type="component" value="Unassembled WGS sequence"/>
</dbReference>
<evidence type="ECO:0000313" key="3">
    <source>
        <dbReference type="Proteomes" id="UP000245216"/>
    </source>
</evidence>
<evidence type="ECO:0000313" key="2">
    <source>
        <dbReference type="EMBL" id="PWE15502.1"/>
    </source>
</evidence>
<gene>
    <name evidence="2" type="ORF">DF183_01875</name>
</gene>
<name>A0A2U2BNC6_ALCFA</name>
<organism evidence="2 3">
    <name type="scientific">Alcaligenes faecalis</name>
    <dbReference type="NCBI Taxonomy" id="511"/>
    <lineage>
        <taxon>Bacteria</taxon>
        <taxon>Pseudomonadati</taxon>
        <taxon>Pseudomonadota</taxon>
        <taxon>Betaproteobacteria</taxon>
        <taxon>Burkholderiales</taxon>
        <taxon>Alcaligenaceae</taxon>
        <taxon>Alcaligenes</taxon>
    </lineage>
</organism>